<sequence length="195" mass="22363">MFHDVTLTRNSVTLRPERIDDSFRLHSLIDPAMWAGMAAPFPTTVEEFQQLQRSTFDADDVMNFAVEYHGDVVGRTSFYGIIPGLRTDVGSTFYARDMQGTHVNATAKLLLMDYAFNTLNVERVALRCDSRNTRSHHAILKLGATFEGRMRRFRPASDGTIADVDYFSVIREEWPQVQQQLEQRVDTLMSRTHNE</sequence>
<dbReference type="RefSeq" id="WP_155871763.1">
    <property type="nucleotide sequence ID" value="NZ_CP168248.1"/>
</dbReference>
<evidence type="ECO:0000313" key="2">
    <source>
        <dbReference type="EMBL" id="MDT9410447.1"/>
    </source>
</evidence>
<dbReference type="PROSITE" id="PS51186">
    <property type="entry name" value="GNAT"/>
    <property type="match status" value="1"/>
</dbReference>
<accession>A0A6I8MAC8</accession>
<name>A0A6I8MAC8_9CORY</name>
<keyword evidence="2" id="KW-0808">Transferase</keyword>
<keyword evidence="5" id="KW-1185">Reference proteome</keyword>
<dbReference type="EMBL" id="LR738855">
    <property type="protein sequence ID" value="VZH84575.1"/>
    <property type="molecule type" value="Genomic_DNA"/>
</dbReference>
<reference evidence="3 4" key="1">
    <citation type="submission" date="2019-11" db="EMBL/GenBank/DDBJ databases">
        <authorList>
            <person name="Brisse S."/>
        </authorList>
    </citation>
    <scope>NUCLEOTIDE SEQUENCE [LARGE SCALE GENOMIC DNA]</scope>
    <source>
        <strain evidence="3">FRC0190</strain>
    </source>
</reference>
<dbReference type="Pfam" id="PF13302">
    <property type="entry name" value="Acetyltransf_3"/>
    <property type="match status" value="1"/>
</dbReference>
<dbReference type="KEGG" id="crf:FRC0190_00590"/>
<evidence type="ECO:0000313" key="5">
    <source>
        <dbReference type="Proteomes" id="UP001265983"/>
    </source>
</evidence>
<organism evidence="3 4">
    <name type="scientific">Corynebacterium rouxii</name>
    <dbReference type="NCBI Taxonomy" id="2719119"/>
    <lineage>
        <taxon>Bacteria</taxon>
        <taxon>Bacillati</taxon>
        <taxon>Actinomycetota</taxon>
        <taxon>Actinomycetes</taxon>
        <taxon>Mycobacteriales</taxon>
        <taxon>Corynebacteriaceae</taxon>
        <taxon>Corynebacterium</taxon>
    </lineage>
</organism>
<dbReference type="Proteomes" id="UP001265983">
    <property type="component" value="Unassembled WGS sequence"/>
</dbReference>
<dbReference type="Gene3D" id="3.40.630.30">
    <property type="match status" value="1"/>
</dbReference>
<evidence type="ECO:0000313" key="3">
    <source>
        <dbReference type="EMBL" id="VZH84575.1"/>
    </source>
</evidence>
<dbReference type="PANTHER" id="PTHR43610">
    <property type="entry name" value="BLL6696 PROTEIN"/>
    <property type="match status" value="1"/>
</dbReference>
<gene>
    <name evidence="3" type="ORF">FRC0190_00590</name>
    <name evidence="2" type="ORF">P8T80_03460</name>
</gene>
<dbReference type="InterPro" id="IPR016181">
    <property type="entry name" value="Acyl_CoA_acyltransferase"/>
</dbReference>
<dbReference type="EMBL" id="JARUHM010000008">
    <property type="protein sequence ID" value="MDT9410447.1"/>
    <property type="molecule type" value="Genomic_DNA"/>
</dbReference>
<dbReference type="AlphaFoldDB" id="A0A6I8MAC8"/>
<dbReference type="EC" id="2.-.-.-" evidence="2"/>
<evidence type="ECO:0000259" key="1">
    <source>
        <dbReference type="PROSITE" id="PS51186"/>
    </source>
</evidence>
<reference evidence="2 5" key="2">
    <citation type="submission" date="2023-03" db="EMBL/GenBank/DDBJ databases">
        <title>Whole genome sequence of the first Corynebacterium rouxii strains isolated in Brazil: a recent member of Corynebacterium diphtheriae complex.</title>
        <authorList>
            <person name="Vieira V."/>
            <person name="Ramos J.N."/>
            <person name="Araujo M.R.B."/>
            <person name="Baio P.V."/>
            <person name="Sant'Anna L.O."/>
            <person name="Veras J.F.C."/>
            <person name="Vieira E.M.D."/>
            <person name="Sousa M.A.B."/>
            <person name="Camargo C.H."/>
            <person name="Sacchi C.T."/>
            <person name="Campos K.R."/>
            <person name="Santos M.B.N."/>
            <person name="Bokermann S."/>
            <person name="Alvim L.B."/>
            <person name="Santos L.S."/>
            <person name="Mattos-Guaraldi A.L."/>
        </authorList>
    </citation>
    <scope>NUCLEOTIDE SEQUENCE [LARGE SCALE GENOMIC DNA]</scope>
    <source>
        <strain evidence="2 5">70862</strain>
    </source>
</reference>
<protein>
    <submittedName>
        <fullName evidence="2">GNAT family protein</fullName>
        <ecNumber evidence="2">2.-.-.-</ecNumber>
    </submittedName>
</protein>
<dbReference type="InterPro" id="IPR000182">
    <property type="entry name" value="GNAT_dom"/>
</dbReference>
<dbReference type="SUPFAM" id="SSF55729">
    <property type="entry name" value="Acyl-CoA N-acyltransferases (Nat)"/>
    <property type="match status" value="1"/>
</dbReference>
<dbReference type="Proteomes" id="UP000423525">
    <property type="component" value="Chromosome"/>
</dbReference>
<feature type="domain" description="N-acetyltransferase" evidence="1">
    <location>
        <begin position="12"/>
        <end position="170"/>
    </location>
</feature>
<dbReference type="GO" id="GO:0016747">
    <property type="term" value="F:acyltransferase activity, transferring groups other than amino-acyl groups"/>
    <property type="evidence" value="ECO:0007669"/>
    <property type="project" value="InterPro"/>
</dbReference>
<evidence type="ECO:0000313" key="4">
    <source>
        <dbReference type="Proteomes" id="UP000423525"/>
    </source>
</evidence>
<proteinExistence type="predicted"/>
<dbReference type="PANTHER" id="PTHR43610:SF1">
    <property type="entry name" value="N-ACETYLTRANSFERASE DOMAIN-CONTAINING PROTEIN"/>
    <property type="match status" value="1"/>
</dbReference>